<keyword evidence="5 14" id="KW-0028">Amino-acid biosynthesis</keyword>
<dbReference type="AlphaFoldDB" id="A0A1U9NHF5"/>
<comment type="pathway">
    <text evidence="2 14">Amino-acid biosynthesis; L-valine biosynthesis; L-valine from pyruvate: step 1/4.</text>
</comment>
<keyword evidence="6" id="KW-0285">Flavoprotein</keyword>
<reference evidence="19" key="1">
    <citation type="submission" date="2017-02" db="EMBL/GenBank/DDBJ databases">
        <title>Comparative genomics and description of representatives of a novel lineage of planctomycetes thriving in anoxic sediments.</title>
        <authorList>
            <person name="Spring S."/>
            <person name="Bunk B."/>
            <person name="Sproer C."/>
        </authorList>
    </citation>
    <scope>NUCLEOTIDE SEQUENCE [LARGE SCALE GENOMIC DNA]</scope>
    <source>
        <strain evidence="19">ST-NAGAB-D1</strain>
    </source>
</reference>
<keyword evidence="9" id="KW-0274">FAD</keyword>
<dbReference type="EC" id="2.2.1.6" evidence="4 14"/>
<evidence type="ECO:0000313" key="19">
    <source>
        <dbReference type="Proteomes" id="UP000189674"/>
    </source>
</evidence>
<dbReference type="PROSITE" id="PS00187">
    <property type="entry name" value="TPP_ENZYMES"/>
    <property type="match status" value="1"/>
</dbReference>
<evidence type="ECO:0000256" key="4">
    <source>
        <dbReference type="ARBA" id="ARBA00013145"/>
    </source>
</evidence>
<evidence type="ECO:0000256" key="5">
    <source>
        <dbReference type="ARBA" id="ARBA00022605"/>
    </source>
</evidence>
<dbReference type="Gene3D" id="3.40.50.1220">
    <property type="entry name" value="TPP-binding domain"/>
    <property type="match status" value="1"/>
</dbReference>
<gene>
    <name evidence="18" type="primary">ilvB</name>
    <name evidence="18" type="ORF">STSP2_00495</name>
</gene>
<evidence type="ECO:0000256" key="6">
    <source>
        <dbReference type="ARBA" id="ARBA00022630"/>
    </source>
</evidence>
<keyword evidence="12 14" id="KW-0100">Branched-chain amino acid biosynthesis</keyword>
<dbReference type="GO" id="GO:0030976">
    <property type="term" value="F:thiamine pyrophosphate binding"/>
    <property type="evidence" value="ECO:0007669"/>
    <property type="project" value="UniProtKB-UniRule"/>
</dbReference>
<dbReference type="GO" id="GO:0003984">
    <property type="term" value="F:acetolactate synthase activity"/>
    <property type="evidence" value="ECO:0007669"/>
    <property type="project" value="UniProtKB-EC"/>
</dbReference>
<dbReference type="GO" id="GO:0050660">
    <property type="term" value="F:flavin adenine dinucleotide binding"/>
    <property type="evidence" value="ECO:0007669"/>
    <property type="project" value="InterPro"/>
</dbReference>
<dbReference type="InterPro" id="IPR045229">
    <property type="entry name" value="TPP_enz"/>
</dbReference>
<proteinExistence type="inferred from homology"/>
<dbReference type="PANTHER" id="PTHR18968:SF13">
    <property type="entry name" value="ACETOLACTATE SYNTHASE CATALYTIC SUBUNIT, MITOCHONDRIAL"/>
    <property type="match status" value="1"/>
</dbReference>
<comment type="cofactor">
    <cofactor evidence="14">
        <name>thiamine diphosphate</name>
        <dbReference type="ChEBI" id="CHEBI:58937"/>
    </cofactor>
    <text evidence="14">Binds 1 thiamine pyrophosphate per subunit.</text>
</comment>
<comment type="pathway">
    <text evidence="1 14">Amino-acid biosynthesis; L-isoleucine biosynthesis; L-isoleucine from 2-oxobutanoate: step 1/4.</text>
</comment>
<dbReference type="Pfam" id="PF02775">
    <property type="entry name" value="TPP_enzyme_C"/>
    <property type="match status" value="1"/>
</dbReference>
<dbReference type="FunFam" id="3.40.50.1220:FF:000008">
    <property type="entry name" value="Acetolactate synthase"/>
    <property type="match status" value="1"/>
</dbReference>
<dbReference type="CDD" id="cd02015">
    <property type="entry name" value="TPP_AHAS"/>
    <property type="match status" value="1"/>
</dbReference>
<dbReference type="FunFam" id="3.40.50.970:FF:000007">
    <property type="entry name" value="Acetolactate synthase"/>
    <property type="match status" value="1"/>
</dbReference>
<name>A0A1U9NHF5_9BACT</name>
<dbReference type="InterPro" id="IPR012846">
    <property type="entry name" value="Acetolactate_synth_lsu"/>
</dbReference>
<keyword evidence="10 14" id="KW-0460">Magnesium</keyword>
<dbReference type="SUPFAM" id="SSF52467">
    <property type="entry name" value="DHS-like NAD/FAD-binding domain"/>
    <property type="match status" value="1"/>
</dbReference>
<evidence type="ECO:0000256" key="9">
    <source>
        <dbReference type="ARBA" id="ARBA00022827"/>
    </source>
</evidence>
<accession>A0A1U9NHF5</accession>
<evidence type="ECO:0000256" key="3">
    <source>
        <dbReference type="ARBA" id="ARBA00007812"/>
    </source>
</evidence>
<dbReference type="InterPro" id="IPR000399">
    <property type="entry name" value="TPP-bd_CS"/>
</dbReference>
<dbReference type="InterPro" id="IPR012000">
    <property type="entry name" value="Thiamin_PyroP_enz_cen_dom"/>
</dbReference>
<protein>
    <recommendedName>
        <fullName evidence="4 14">Acetolactate synthase</fullName>
        <ecNumber evidence="4 14">2.2.1.6</ecNumber>
    </recommendedName>
</protein>
<dbReference type="InterPro" id="IPR039368">
    <property type="entry name" value="AHAS_TPP"/>
</dbReference>
<dbReference type="Pfam" id="PF02776">
    <property type="entry name" value="TPP_enzyme_N"/>
    <property type="match status" value="1"/>
</dbReference>
<evidence type="ECO:0000259" key="17">
    <source>
        <dbReference type="Pfam" id="PF02776"/>
    </source>
</evidence>
<feature type="domain" description="Thiamine pyrophosphate enzyme central" evidence="15">
    <location>
        <begin position="207"/>
        <end position="341"/>
    </location>
</feature>
<keyword evidence="11 14" id="KW-0786">Thiamine pyrophosphate</keyword>
<evidence type="ECO:0000256" key="14">
    <source>
        <dbReference type="RuleBase" id="RU003591"/>
    </source>
</evidence>
<comment type="cofactor">
    <cofactor evidence="14">
        <name>Mg(2+)</name>
        <dbReference type="ChEBI" id="CHEBI:18420"/>
    </cofactor>
    <text evidence="14">Binds 1 Mg(2+) ion per subunit.</text>
</comment>
<evidence type="ECO:0000256" key="7">
    <source>
        <dbReference type="ARBA" id="ARBA00022679"/>
    </source>
</evidence>
<feature type="domain" description="Thiamine pyrophosphate enzyme N-terminal TPP-binding" evidence="17">
    <location>
        <begin position="19"/>
        <end position="131"/>
    </location>
</feature>
<dbReference type="GO" id="GO:0000287">
    <property type="term" value="F:magnesium ion binding"/>
    <property type="evidence" value="ECO:0007669"/>
    <property type="project" value="UniProtKB-UniRule"/>
</dbReference>
<feature type="domain" description="Thiamine pyrophosphate enzyme TPP-binding" evidence="16">
    <location>
        <begin position="398"/>
        <end position="545"/>
    </location>
</feature>
<dbReference type="RefSeq" id="WP_205847967.1">
    <property type="nucleotide sequence ID" value="NZ_CP019791.1"/>
</dbReference>
<keyword evidence="7 14" id="KW-0808">Transferase</keyword>
<sequence length="576" mass="62721">MSNNPSPGASAPKPIRKPGSQIIVDTLIEQGVDTMFGYLGGVVLPIFDKIYDSPINFVIPRHEQGGCHMADAYARATGKPGVIIATSGPGATNLITGLATAMMDSVPLIALTGQVRTDLIGNDAFQEADITGITRPITKHNVILKDTKDVAQTLREAFHIATTGRPGPVLIDIPVDVAMGEAEVTPPEKIKLPGYKIRHRGHSRQVTTAANAINNSLRPVLYVGGGVIASGAFDELRMLAEKAHIPVTTTLLGLGAWDQTKEGSLDMLGMHGAAYANYAVQDADLLIAVGARFEDRVTGKLKTFATNATTIHIDIDPSSISKNVRVDIPVVGDAKQTLSELARQVEYRERKEWFDKIAEWKEKFPLFYDRNADTIKPQYVIEELYNQTKDSEATIVTGVGQHQMWAAQFYKYSRPRQLITSGGLGTMGFGLPAAIGAQVARPGKLVIDIDGDSSFNMTLQELATAVQYELPVKVVLLNNGYMGMVRQWQELFYNKRYSCSYLTNPNFAKLAQAFGAAGITVEDKSAVPGAIEQMLKETKPCVVDFRVEPEENVWPMVPAGKSLHEMDGLDIFESMA</sequence>
<comment type="catalytic activity">
    <reaction evidence="13 14">
        <text>2 pyruvate + H(+) = (2S)-2-acetolactate + CO2</text>
        <dbReference type="Rhea" id="RHEA:25249"/>
        <dbReference type="ChEBI" id="CHEBI:15361"/>
        <dbReference type="ChEBI" id="CHEBI:15378"/>
        <dbReference type="ChEBI" id="CHEBI:16526"/>
        <dbReference type="ChEBI" id="CHEBI:58476"/>
        <dbReference type="EC" id="2.2.1.6"/>
    </reaction>
</comment>
<evidence type="ECO:0000259" key="15">
    <source>
        <dbReference type="Pfam" id="PF00205"/>
    </source>
</evidence>
<dbReference type="InterPro" id="IPR012001">
    <property type="entry name" value="Thiamin_PyroP_enz_TPP-bd_dom"/>
</dbReference>
<dbReference type="GO" id="GO:0009097">
    <property type="term" value="P:isoleucine biosynthetic process"/>
    <property type="evidence" value="ECO:0007669"/>
    <property type="project" value="UniProtKB-UniPathway"/>
</dbReference>
<dbReference type="FunFam" id="3.40.50.970:FF:000016">
    <property type="entry name" value="Acetolactate synthase"/>
    <property type="match status" value="1"/>
</dbReference>
<evidence type="ECO:0000256" key="8">
    <source>
        <dbReference type="ARBA" id="ARBA00022723"/>
    </source>
</evidence>
<keyword evidence="8 14" id="KW-0479">Metal-binding</keyword>
<evidence type="ECO:0000259" key="16">
    <source>
        <dbReference type="Pfam" id="PF02775"/>
    </source>
</evidence>
<dbReference type="PANTHER" id="PTHR18968">
    <property type="entry name" value="THIAMINE PYROPHOSPHATE ENZYMES"/>
    <property type="match status" value="1"/>
</dbReference>
<evidence type="ECO:0000256" key="10">
    <source>
        <dbReference type="ARBA" id="ARBA00022842"/>
    </source>
</evidence>
<evidence type="ECO:0000313" key="18">
    <source>
        <dbReference type="EMBL" id="AQT67351.1"/>
    </source>
</evidence>
<comment type="similarity">
    <text evidence="3 14">Belongs to the TPP enzyme family.</text>
</comment>
<dbReference type="KEGG" id="alus:STSP2_00495"/>
<dbReference type="SUPFAM" id="SSF52518">
    <property type="entry name" value="Thiamin diphosphate-binding fold (THDP-binding)"/>
    <property type="match status" value="2"/>
</dbReference>
<dbReference type="Proteomes" id="UP000189674">
    <property type="component" value="Chromosome"/>
</dbReference>
<evidence type="ECO:0000256" key="1">
    <source>
        <dbReference type="ARBA" id="ARBA00004974"/>
    </source>
</evidence>
<evidence type="ECO:0000256" key="12">
    <source>
        <dbReference type="ARBA" id="ARBA00023304"/>
    </source>
</evidence>
<dbReference type="GO" id="GO:0009099">
    <property type="term" value="P:L-valine biosynthetic process"/>
    <property type="evidence" value="ECO:0007669"/>
    <property type="project" value="UniProtKB-UniPathway"/>
</dbReference>
<dbReference type="UniPathway" id="UPA00049">
    <property type="reaction ID" value="UER00059"/>
</dbReference>
<dbReference type="GO" id="GO:0005948">
    <property type="term" value="C:acetolactate synthase complex"/>
    <property type="evidence" value="ECO:0007669"/>
    <property type="project" value="TreeGrafter"/>
</dbReference>
<dbReference type="InterPro" id="IPR011766">
    <property type="entry name" value="TPP_enzyme_TPP-bd"/>
</dbReference>
<dbReference type="STRING" id="1936003.STSP2_00495"/>
<evidence type="ECO:0000256" key="11">
    <source>
        <dbReference type="ARBA" id="ARBA00023052"/>
    </source>
</evidence>
<dbReference type="InterPro" id="IPR029035">
    <property type="entry name" value="DHS-like_NAD/FAD-binding_dom"/>
</dbReference>
<evidence type="ECO:0000256" key="2">
    <source>
        <dbReference type="ARBA" id="ARBA00005025"/>
    </source>
</evidence>
<dbReference type="CDD" id="cd07035">
    <property type="entry name" value="TPP_PYR_POX_like"/>
    <property type="match status" value="1"/>
</dbReference>
<dbReference type="Gene3D" id="3.40.50.970">
    <property type="match status" value="2"/>
</dbReference>
<dbReference type="NCBIfam" id="TIGR00118">
    <property type="entry name" value="acolac_lg"/>
    <property type="match status" value="1"/>
</dbReference>
<keyword evidence="19" id="KW-1185">Reference proteome</keyword>
<dbReference type="Pfam" id="PF00205">
    <property type="entry name" value="TPP_enzyme_M"/>
    <property type="match status" value="1"/>
</dbReference>
<dbReference type="UniPathway" id="UPA00047">
    <property type="reaction ID" value="UER00055"/>
</dbReference>
<dbReference type="EMBL" id="CP019791">
    <property type="protein sequence ID" value="AQT67351.1"/>
    <property type="molecule type" value="Genomic_DNA"/>
</dbReference>
<dbReference type="InterPro" id="IPR029061">
    <property type="entry name" value="THDP-binding"/>
</dbReference>
<organism evidence="18 19">
    <name type="scientific">Anaerohalosphaera lusitana</name>
    <dbReference type="NCBI Taxonomy" id="1936003"/>
    <lineage>
        <taxon>Bacteria</taxon>
        <taxon>Pseudomonadati</taxon>
        <taxon>Planctomycetota</taxon>
        <taxon>Phycisphaerae</taxon>
        <taxon>Sedimentisphaerales</taxon>
        <taxon>Anaerohalosphaeraceae</taxon>
        <taxon>Anaerohalosphaera</taxon>
    </lineage>
</organism>
<evidence type="ECO:0000256" key="13">
    <source>
        <dbReference type="ARBA" id="ARBA00048670"/>
    </source>
</evidence>